<accession>A0ACC2EQX9</accession>
<evidence type="ECO:0000313" key="1">
    <source>
        <dbReference type="EMBL" id="KAJ7568914.1"/>
    </source>
</evidence>
<proteinExistence type="predicted"/>
<protein>
    <submittedName>
        <fullName evidence="1">Uncharacterized protein</fullName>
    </submittedName>
</protein>
<reference evidence="2" key="1">
    <citation type="journal article" date="2024" name="Proc. Natl. Acad. Sci. U.S.A.">
        <title>Extraordinary preservation of gene collinearity over three hundred million years revealed in homosporous lycophytes.</title>
        <authorList>
            <person name="Li C."/>
            <person name="Wickell D."/>
            <person name="Kuo L.Y."/>
            <person name="Chen X."/>
            <person name="Nie B."/>
            <person name="Liao X."/>
            <person name="Peng D."/>
            <person name="Ji J."/>
            <person name="Jenkins J."/>
            <person name="Williams M."/>
            <person name="Shu S."/>
            <person name="Plott C."/>
            <person name="Barry K."/>
            <person name="Rajasekar S."/>
            <person name="Grimwood J."/>
            <person name="Han X."/>
            <person name="Sun S."/>
            <person name="Hou Z."/>
            <person name="He W."/>
            <person name="Dai G."/>
            <person name="Sun C."/>
            <person name="Schmutz J."/>
            <person name="Leebens-Mack J.H."/>
            <person name="Li F.W."/>
            <person name="Wang L."/>
        </authorList>
    </citation>
    <scope>NUCLEOTIDE SEQUENCE [LARGE SCALE GENOMIC DNA]</scope>
    <source>
        <strain evidence="2">cv. PW_Plant_1</strain>
    </source>
</reference>
<dbReference type="Proteomes" id="UP001162992">
    <property type="component" value="Chromosome 1"/>
</dbReference>
<comment type="caution">
    <text evidence="1">The sequence shown here is derived from an EMBL/GenBank/DDBJ whole genome shotgun (WGS) entry which is preliminary data.</text>
</comment>
<dbReference type="EMBL" id="CM055092">
    <property type="protein sequence ID" value="KAJ7568914.1"/>
    <property type="molecule type" value="Genomic_DNA"/>
</dbReference>
<evidence type="ECO:0000313" key="2">
    <source>
        <dbReference type="Proteomes" id="UP001162992"/>
    </source>
</evidence>
<keyword evidence="2" id="KW-1185">Reference proteome</keyword>
<sequence>MATAAVLVERATTNALIGPDWAMNLEICDIVNRDPGQAKDVVKAVKKRLDSKNPKVQLLTLTVLETLIKNCGGIVHQQVAEKSILPKMVKIVKKKADMHVKDKILGLLDAWQEAFDGPGGRFPQYYLAYEELRRLGIQFPERALEDGPPVLTPPQTHPVSSYRSPGFGSPSYIPTRLDAPMNTESPQMSLADIETARGGLEVLTEMLNAVNPRDRLAVKDELIVELVEQCRATQSRVRHLVNVTTNEELLRQGLALNDDLQRVLGKHDAIRSGTPLPKEELLPASSDRANGFDHKTDDRKDRSLKSSTQEGQASSSPLVQLALPAPSQSVSSKTSPPTERQPSIDLLSGDVYEDRSPPTPATSPLISQSAGELVLYSPVSEAGNPFVSGPLEAVPPLQVPFNSSDQRQNLQQYPASNGNLQHYASSNGSLQQYPSSNGNLMTQFQAFPQQPYQMYQTNTVGHQSFIPPMQNNYVASWAMAGRQPISSQHNGLVSSPGLQSAQIQPSAQQNGLVSSPGLQSPQIQPPPQQSSYPPAPWNESVPQPISPQQRAMLFGNSIEPVTSPQMQFYSQQQAMSFDQQMRLYPGGAQQNMIGQPQNYSQTYPFQFAQPMGQFSGQFSNQSLVPYTQSPVTPSKPVNPADKLFEDLVDLRKLTSKFKATEISNNLTRPSTSKAAGNV</sequence>
<name>A0ACC2EQX9_DIPCM</name>
<gene>
    <name evidence="1" type="ORF">O6H91_01G053000</name>
</gene>
<organism evidence="1 2">
    <name type="scientific">Diphasiastrum complanatum</name>
    <name type="common">Issler's clubmoss</name>
    <name type="synonym">Lycopodium complanatum</name>
    <dbReference type="NCBI Taxonomy" id="34168"/>
    <lineage>
        <taxon>Eukaryota</taxon>
        <taxon>Viridiplantae</taxon>
        <taxon>Streptophyta</taxon>
        <taxon>Embryophyta</taxon>
        <taxon>Tracheophyta</taxon>
        <taxon>Lycopodiopsida</taxon>
        <taxon>Lycopodiales</taxon>
        <taxon>Lycopodiaceae</taxon>
        <taxon>Lycopodioideae</taxon>
        <taxon>Diphasiastrum</taxon>
    </lineage>
</organism>